<evidence type="ECO:0000313" key="2">
    <source>
        <dbReference type="EMBL" id="ASV85725.1"/>
    </source>
</evidence>
<protein>
    <recommendedName>
        <fullName evidence="4">ParB/Sulfiredoxin domain-containing protein</fullName>
    </recommendedName>
</protein>
<dbReference type="Proteomes" id="UP000215256">
    <property type="component" value="Chromosome 1"/>
</dbReference>
<feature type="compositionally biased region" description="Low complexity" evidence="1">
    <location>
        <begin position="299"/>
        <end position="319"/>
    </location>
</feature>
<dbReference type="KEGG" id="och:CES85_1094"/>
<evidence type="ECO:0000256" key="1">
    <source>
        <dbReference type="SAM" id="MobiDB-lite"/>
    </source>
</evidence>
<dbReference type="OrthoDB" id="8442375at2"/>
<feature type="compositionally biased region" description="Low complexity" evidence="1">
    <location>
        <begin position="272"/>
        <end position="283"/>
    </location>
</feature>
<accession>A0A248UG56</accession>
<evidence type="ECO:0008006" key="4">
    <source>
        <dbReference type="Google" id="ProtNLM"/>
    </source>
</evidence>
<dbReference type="AlphaFoldDB" id="A0A248UG56"/>
<sequence>MDIDISAISLDVENFRHKKVKTEREAITVLLSDEKNHKVAALAEDIVDLKGLDPSVRLIVTEDTNNPNQYIVLEGNRRLTALKTLINPSLAINLATHATFRDLSPSFLALNIQKVDCVILDRQEAYKWIKRKHYNAMGGKGTIEWGAIATARADATEGRPPRWMIALSEIAKEGHDDNVLLEGIASKTTTVERVLATAQFGPVLGITFDQKSNSVKAENGNRVAAISLLKTMITDMADKRFIVSAVDDANAQTDFVNRYAHLSVKKQSPKASSLSTTNTITGSTSGGSGSGGTGGAPTGGASVAGAASANSKSSTGTNTPRANPVRDRKTLADKGLSIKNNALNKLYNELRKLKVESNPHIGSAMIRIFTEKATMVFLEDMSVTCRNPGGWLDQGIKLKEKVGAALHVLDPNKKDATLAYARDIANGTKSHAHSLDQLNKAIHDHKALPAPSELITVWDRLHPYFQALFACLKVNGK</sequence>
<organism evidence="2 3">
    <name type="scientific">Ochrobactrum quorumnocens</name>
    <dbReference type="NCBI Taxonomy" id="271865"/>
    <lineage>
        <taxon>Bacteria</taxon>
        <taxon>Pseudomonadati</taxon>
        <taxon>Pseudomonadota</taxon>
        <taxon>Alphaproteobacteria</taxon>
        <taxon>Hyphomicrobiales</taxon>
        <taxon>Brucellaceae</taxon>
        <taxon>Brucella/Ochrobactrum group</taxon>
        <taxon>Ochrobactrum</taxon>
    </lineage>
</organism>
<gene>
    <name evidence="2" type="ORF">CES85_1094</name>
</gene>
<reference evidence="2 3" key="1">
    <citation type="submission" date="2017-07" db="EMBL/GenBank/DDBJ databases">
        <title>Phylogenetic study on the rhizospheric bacterium Ochrobactrum sp. A44.</title>
        <authorList>
            <person name="Krzyzanowska D.M."/>
            <person name="Ossowicki A."/>
            <person name="Rajewska M."/>
            <person name="Maciag T."/>
            <person name="Kaczynski Z."/>
            <person name="Czerwicka M."/>
            <person name="Jafra S."/>
        </authorList>
    </citation>
    <scope>NUCLEOTIDE SEQUENCE [LARGE SCALE GENOMIC DNA]</scope>
    <source>
        <strain evidence="2 3">A44</strain>
    </source>
</reference>
<dbReference type="EMBL" id="CP022604">
    <property type="protein sequence ID" value="ASV85725.1"/>
    <property type="molecule type" value="Genomic_DNA"/>
</dbReference>
<feature type="region of interest" description="Disordered" evidence="1">
    <location>
        <begin position="266"/>
        <end position="333"/>
    </location>
</feature>
<feature type="compositionally biased region" description="Gly residues" evidence="1">
    <location>
        <begin position="284"/>
        <end position="298"/>
    </location>
</feature>
<dbReference type="RefSeq" id="WP_095446607.1">
    <property type="nucleotide sequence ID" value="NZ_CP022604.1"/>
</dbReference>
<name>A0A248UG56_9HYPH</name>
<proteinExistence type="predicted"/>
<evidence type="ECO:0000313" key="3">
    <source>
        <dbReference type="Proteomes" id="UP000215256"/>
    </source>
</evidence>